<reference evidence="1" key="2">
    <citation type="journal article" date="2015" name="Fish Shellfish Immunol.">
        <title>Early steps in the European eel (Anguilla anguilla)-Vibrio vulnificus interaction in the gills: Role of the RtxA13 toxin.</title>
        <authorList>
            <person name="Callol A."/>
            <person name="Pajuelo D."/>
            <person name="Ebbesson L."/>
            <person name="Teles M."/>
            <person name="MacKenzie S."/>
            <person name="Amaro C."/>
        </authorList>
    </citation>
    <scope>NUCLEOTIDE SEQUENCE</scope>
</reference>
<reference evidence="1" key="1">
    <citation type="submission" date="2014-11" db="EMBL/GenBank/DDBJ databases">
        <authorList>
            <person name="Amaro Gonzalez C."/>
        </authorList>
    </citation>
    <scope>NUCLEOTIDE SEQUENCE</scope>
</reference>
<protein>
    <submittedName>
        <fullName evidence="1">Uncharacterized protein</fullName>
    </submittedName>
</protein>
<evidence type="ECO:0000313" key="1">
    <source>
        <dbReference type="EMBL" id="JAH77598.1"/>
    </source>
</evidence>
<dbReference type="EMBL" id="GBXM01030979">
    <property type="protein sequence ID" value="JAH77598.1"/>
    <property type="molecule type" value="Transcribed_RNA"/>
</dbReference>
<organism evidence="1">
    <name type="scientific">Anguilla anguilla</name>
    <name type="common">European freshwater eel</name>
    <name type="synonym">Muraena anguilla</name>
    <dbReference type="NCBI Taxonomy" id="7936"/>
    <lineage>
        <taxon>Eukaryota</taxon>
        <taxon>Metazoa</taxon>
        <taxon>Chordata</taxon>
        <taxon>Craniata</taxon>
        <taxon>Vertebrata</taxon>
        <taxon>Euteleostomi</taxon>
        <taxon>Actinopterygii</taxon>
        <taxon>Neopterygii</taxon>
        <taxon>Teleostei</taxon>
        <taxon>Anguilliformes</taxon>
        <taxon>Anguillidae</taxon>
        <taxon>Anguilla</taxon>
    </lineage>
</organism>
<dbReference type="AlphaFoldDB" id="A0A0E9VK30"/>
<name>A0A0E9VK30_ANGAN</name>
<accession>A0A0E9VK30</accession>
<sequence>MLFVKYKIWGHICIGLTMETVGF</sequence>
<proteinExistence type="predicted"/>